<dbReference type="HOGENOM" id="CLU_3097714_0_0_11"/>
<evidence type="ECO:0000313" key="1">
    <source>
        <dbReference type="EMBL" id="EEA89564.1"/>
    </source>
</evidence>
<reference evidence="1 2" key="2">
    <citation type="submission" date="2008-10" db="EMBL/GenBank/DDBJ databases">
        <authorList>
            <person name="Fulton L."/>
            <person name="Clifton S."/>
            <person name="Fulton B."/>
            <person name="Xu J."/>
            <person name="Minx P."/>
            <person name="Pepin K.H."/>
            <person name="Johnson M."/>
            <person name="Thiruvilangam P."/>
            <person name="Bhonagiri V."/>
            <person name="Nash W.E."/>
            <person name="Mardis E.R."/>
            <person name="Wilson R.K."/>
        </authorList>
    </citation>
    <scope>NUCLEOTIDE SEQUENCE [LARGE SCALE GENOMIC DNA]</scope>
    <source>
        <strain evidence="1 2">DSM 13279</strain>
    </source>
</reference>
<dbReference type="Proteomes" id="UP000003560">
    <property type="component" value="Unassembled WGS sequence"/>
</dbReference>
<evidence type="ECO:0000313" key="2">
    <source>
        <dbReference type="Proteomes" id="UP000003560"/>
    </source>
</evidence>
<reference evidence="1 2" key="1">
    <citation type="submission" date="2008-10" db="EMBL/GenBank/DDBJ databases">
        <title>Draft genome sequence of Collinsella stercoris (DSM 13279).</title>
        <authorList>
            <person name="Sudarsanam P."/>
            <person name="Ley R."/>
            <person name="Guruge J."/>
            <person name="Turnbaugh P.J."/>
            <person name="Mahowald M."/>
            <person name="Liep D."/>
            <person name="Gordon J."/>
        </authorList>
    </citation>
    <scope>NUCLEOTIDE SEQUENCE [LARGE SCALE GENOMIC DNA]</scope>
    <source>
        <strain evidence="1 2">DSM 13279</strain>
    </source>
</reference>
<dbReference type="AlphaFoldDB" id="B6GDU7"/>
<keyword evidence="2" id="KW-1185">Reference proteome</keyword>
<dbReference type="EMBL" id="ABXJ01000130">
    <property type="protein sequence ID" value="EEA89564.1"/>
    <property type="molecule type" value="Genomic_DNA"/>
</dbReference>
<sequence>MPPTIRHGPSFHHYSIASVRNGMRRLAAFATATALRHFVGALRQNVAALSQ</sequence>
<organism evidence="1 2">
    <name type="scientific">Collinsella stercoris DSM 13279</name>
    <dbReference type="NCBI Taxonomy" id="445975"/>
    <lineage>
        <taxon>Bacteria</taxon>
        <taxon>Bacillati</taxon>
        <taxon>Actinomycetota</taxon>
        <taxon>Coriobacteriia</taxon>
        <taxon>Coriobacteriales</taxon>
        <taxon>Coriobacteriaceae</taxon>
        <taxon>Collinsella</taxon>
    </lineage>
</organism>
<name>B6GDU7_9ACTN</name>
<gene>
    <name evidence="1" type="ORF">COLSTE_02282</name>
</gene>
<proteinExistence type="predicted"/>
<comment type="caution">
    <text evidence="1">The sequence shown here is derived from an EMBL/GenBank/DDBJ whole genome shotgun (WGS) entry which is preliminary data.</text>
</comment>
<protein>
    <submittedName>
        <fullName evidence="1">Uncharacterized protein</fullName>
    </submittedName>
</protein>
<accession>B6GDU7</accession>